<dbReference type="Proteomes" id="UP001140949">
    <property type="component" value="Unassembled WGS sequence"/>
</dbReference>
<evidence type="ECO:0000256" key="4">
    <source>
        <dbReference type="ARBA" id="ARBA00023242"/>
    </source>
</evidence>
<dbReference type="PANTHER" id="PTHR12802">
    <property type="entry name" value="SWI/SNF COMPLEX-RELATED"/>
    <property type="match status" value="1"/>
</dbReference>
<evidence type="ECO:0000256" key="3">
    <source>
        <dbReference type="ARBA" id="ARBA00023163"/>
    </source>
</evidence>
<evidence type="ECO:0000313" key="7">
    <source>
        <dbReference type="Proteomes" id="UP001140949"/>
    </source>
</evidence>
<dbReference type="PANTHER" id="PTHR12802:SF61">
    <property type="entry name" value="SWI_SNF COMPLEX SUBUNIT SWI3C"/>
    <property type="match status" value="1"/>
</dbReference>
<dbReference type="GO" id="GO:0005634">
    <property type="term" value="C:nucleus"/>
    <property type="evidence" value="ECO:0007669"/>
    <property type="project" value="UniProtKB-ARBA"/>
</dbReference>
<comment type="caution">
    <text evidence="6">The sequence shown here is derived from an EMBL/GenBank/DDBJ whole genome shotgun (WGS) entry which is preliminary data.</text>
</comment>
<reference evidence="6" key="2">
    <citation type="submission" date="2023-04" db="EMBL/GenBank/DDBJ databases">
        <authorList>
            <person name="Bruccoleri R.E."/>
            <person name="Oakeley E.J."/>
            <person name="Faust A.-M."/>
            <person name="Dessus-Babus S."/>
            <person name="Altorfer M."/>
            <person name="Burckhardt D."/>
            <person name="Oertli M."/>
            <person name="Naumann U."/>
            <person name="Petersen F."/>
            <person name="Wong J."/>
        </authorList>
    </citation>
    <scope>NUCLEOTIDE SEQUENCE</scope>
    <source>
        <strain evidence="6">GSM-AAB239-AS_SAM_17_03QT</strain>
        <tissue evidence="6">Leaf</tissue>
    </source>
</reference>
<evidence type="ECO:0000256" key="2">
    <source>
        <dbReference type="ARBA" id="ARBA00023125"/>
    </source>
</evidence>
<evidence type="ECO:0000256" key="1">
    <source>
        <dbReference type="ARBA" id="ARBA00023015"/>
    </source>
</evidence>
<proteinExistence type="predicted"/>
<dbReference type="AlphaFoldDB" id="A0AAX6FZ27"/>
<dbReference type="InterPro" id="IPR009057">
    <property type="entry name" value="Homeodomain-like_sf"/>
</dbReference>
<keyword evidence="7" id="KW-1185">Reference proteome</keyword>
<dbReference type="PROSITE" id="PS51293">
    <property type="entry name" value="SANT"/>
    <property type="match status" value="1"/>
</dbReference>
<dbReference type="CDD" id="cd00167">
    <property type="entry name" value="SANT"/>
    <property type="match status" value="1"/>
</dbReference>
<dbReference type="InterPro" id="IPR001005">
    <property type="entry name" value="SANT/Myb"/>
</dbReference>
<organism evidence="6 7">
    <name type="scientific">Iris pallida</name>
    <name type="common">Sweet iris</name>
    <dbReference type="NCBI Taxonomy" id="29817"/>
    <lineage>
        <taxon>Eukaryota</taxon>
        <taxon>Viridiplantae</taxon>
        <taxon>Streptophyta</taxon>
        <taxon>Embryophyta</taxon>
        <taxon>Tracheophyta</taxon>
        <taxon>Spermatophyta</taxon>
        <taxon>Magnoliopsida</taxon>
        <taxon>Liliopsida</taxon>
        <taxon>Asparagales</taxon>
        <taxon>Iridaceae</taxon>
        <taxon>Iridoideae</taxon>
        <taxon>Irideae</taxon>
        <taxon>Iris</taxon>
    </lineage>
</organism>
<evidence type="ECO:0000313" key="6">
    <source>
        <dbReference type="EMBL" id="KAJ6821590.1"/>
    </source>
</evidence>
<feature type="domain" description="SANT" evidence="5">
    <location>
        <begin position="1"/>
        <end position="40"/>
    </location>
</feature>
<keyword evidence="4" id="KW-0539">Nucleus</keyword>
<keyword evidence="3" id="KW-0804">Transcription</keyword>
<gene>
    <name evidence="6" type="ORF">M6B38_391815</name>
</gene>
<accession>A0AAX6FZ27</accession>
<dbReference type="SUPFAM" id="SSF46689">
    <property type="entry name" value="Homeodomain-like"/>
    <property type="match status" value="1"/>
</dbReference>
<evidence type="ECO:0000259" key="5">
    <source>
        <dbReference type="PROSITE" id="PS51293"/>
    </source>
</evidence>
<name>A0AAX6FZ27_IRIPA</name>
<dbReference type="Pfam" id="PF00249">
    <property type="entry name" value="Myb_DNA-binding"/>
    <property type="match status" value="1"/>
</dbReference>
<dbReference type="Gene3D" id="1.10.10.60">
    <property type="entry name" value="Homeodomain-like"/>
    <property type="match status" value="1"/>
</dbReference>
<dbReference type="FunFam" id="1.10.10.60:FF:000014">
    <property type="entry name" value="SWI/SNF complex subunit SMARCC2 isoform C"/>
    <property type="match status" value="1"/>
</dbReference>
<dbReference type="InterPro" id="IPR017884">
    <property type="entry name" value="SANT_dom"/>
</dbReference>
<dbReference type="GO" id="GO:0003677">
    <property type="term" value="F:DNA binding"/>
    <property type="evidence" value="ECO:0007669"/>
    <property type="project" value="UniProtKB-KW"/>
</dbReference>
<protein>
    <submittedName>
        <fullName evidence="6">SWI/SNF complex subunit SWI3C isoform X1</fullName>
    </submittedName>
</protein>
<reference evidence="6" key="1">
    <citation type="journal article" date="2023" name="GigaByte">
        <title>Genome assembly of the bearded iris, Iris pallida Lam.</title>
        <authorList>
            <person name="Bruccoleri R.E."/>
            <person name="Oakeley E.J."/>
            <person name="Faust A.M.E."/>
            <person name="Altorfer M."/>
            <person name="Dessus-Babus S."/>
            <person name="Burckhardt D."/>
            <person name="Oertli M."/>
            <person name="Naumann U."/>
            <person name="Petersen F."/>
            <person name="Wong J."/>
        </authorList>
    </citation>
    <scope>NUCLEOTIDE SEQUENCE</scope>
    <source>
        <strain evidence="6">GSM-AAB239-AS_SAM_17_03QT</strain>
    </source>
</reference>
<sequence>MLLEALEKYSDNWNEIAEHVGTKSKAQCMLHFLRLPMEDSLLENIEVPKTAMPFDSSKAHDPGFSCLNSNGDNSGSTLHSGDQLPFANSANPVMSLVSNCCILHGFADISQMNVQYNKATVLTTDRQLNDLRIVQTKI</sequence>
<keyword evidence="2" id="KW-0238">DNA-binding</keyword>
<keyword evidence="1" id="KW-0805">Transcription regulation</keyword>
<dbReference type="EMBL" id="JANAVB010024997">
    <property type="protein sequence ID" value="KAJ6821590.1"/>
    <property type="molecule type" value="Genomic_DNA"/>
</dbReference>